<proteinExistence type="predicted"/>
<evidence type="ECO:0000256" key="2">
    <source>
        <dbReference type="SAM" id="MobiDB-lite"/>
    </source>
</evidence>
<evidence type="ECO:0000256" key="1">
    <source>
        <dbReference type="SAM" id="Coils"/>
    </source>
</evidence>
<gene>
    <name evidence="3" type="ORF">Tci_009825</name>
</gene>
<feature type="region of interest" description="Disordered" evidence="2">
    <location>
        <begin position="81"/>
        <end position="102"/>
    </location>
</feature>
<name>A0A6L2JML2_TANCI</name>
<feature type="coiled-coil region" evidence="1">
    <location>
        <begin position="207"/>
        <end position="241"/>
    </location>
</feature>
<comment type="caution">
    <text evidence="3">The sequence shown here is derived from an EMBL/GenBank/DDBJ whole genome shotgun (WGS) entry which is preliminary data.</text>
</comment>
<dbReference type="AlphaFoldDB" id="A0A6L2JML2"/>
<sequence length="420" mass="45478">MGLLDFVKSADPFKALHLVNHDGTPPVKRARASDVVSLEPKPTTTDKSPAVIQKLISQNGQLDAPSRSVAPHAEEFVSSFITSTPDRDYQDESTSADGENVSSPVLNVQTKAEDEVRVEAMAIANEAGTSSVLGNETGASSFALGARYSDDDFYESQTINSATAHDVYIPNWDRDAEIVKLRLEKAESEAAEVSVFCCQVSSLEAMIAAKAKELASLSVENAELLERVSGLESDRKRLEEKNALGKVISLATDQGIQQGLEVGVEHGKAERELSVATTYDPGVKAKYKKAVGELENISFSFLDHIESYKDAPFDRIMASLYLEGFPNVKDETPEFRGFNLCLKNLPCSCSEVSSPGLVVVEVATFGPDDHSLVTTVTPLDTLVITNYQISSLAILENIVSTAEPHDDMFDATVLDKHVDS</sequence>
<protein>
    <recommendedName>
        <fullName evidence="4">Transposase (Putative), gypsy type</fullName>
    </recommendedName>
</protein>
<reference evidence="3" key="1">
    <citation type="journal article" date="2019" name="Sci. Rep.">
        <title>Draft genome of Tanacetum cinerariifolium, the natural source of mosquito coil.</title>
        <authorList>
            <person name="Yamashiro T."/>
            <person name="Shiraishi A."/>
            <person name="Satake H."/>
            <person name="Nakayama K."/>
        </authorList>
    </citation>
    <scope>NUCLEOTIDE SEQUENCE</scope>
</reference>
<evidence type="ECO:0000313" key="3">
    <source>
        <dbReference type="EMBL" id="GEU37847.1"/>
    </source>
</evidence>
<accession>A0A6L2JML2</accession>
<keyword evidence="1" id="KW-0175">Coiled coil</keyword>
<feature type="compositionally biased region" description="Polar residues" evidence="2">
    <location>
        <begin position="92"/>
        <end position="102"/>
    </location>
</feature>
<dbReference type="EMBL" id="BKCJ010000980">
    <property type="protein sequence ID" value="GEU37847.1"/>
    <property type="molecule type" value="Genomic_DNA"/>
</dbReference>
<evidence type="ECO:0008006" key="4">
    <source>
        <dbReference type="Google" id="ProtNLM"/>
    </source>
</evidence>
<organism evidence="3">
    <name type="scientific">Tanacetum cinerariifolium</name>
    <name type="common">Dalmatian daisy</name>
    <name type="synonym">Chrysanthemum cinerariifolium</name>
    <dbReference type="NCBI Taxonomy" id="118510"/>
    <lineage>
        <taxon>Eukaryota</taxon>
        <taxon>Viridiplantae</taxon>
        <taxon>Streptophyta</taxon>
        <taxon>Embryophyta</taxon>
        <taxon>Tracheophyta</taxon>
        <taxon>Spermatophyta</taxon>
        <taxon>Magnoliopsida</taxon>
        <taxon>eudicotyledons</taxon>
        <taxon>Gunneridae</taxon>
        <taxon>Pentapetalae</taxon>
        <taxon>asterids</taxon>
        <taxon>campanulids</taxon>
        <taxon>Asterales</taxon>
        <taxon>Asteraceae</taxon>
        <taxon>Asteroideae</taxon>
        <taxon>Anthemideae</taxon>
        <taxon>Anthemidinae</taxon>
        <taxon>Tanacetum</taxon>
    </lineage>
</organism>